<dbReference type="InterPro" id="IPR010064">
    <property type="entry name" value="HK97-gp10_tail"/>
</dbReference>
<feature type="region of interest" description="Disordered" evidence="1">
    <location>
        <begin position="125"/>
        <end position="150"/>
    </location>
</feature>
<dbReference type="eggNOG" id="COG5005">
    <property type="taxonomic scope" value="Bacteria"/>
</dbReference>
<protein>
    <submittedName>
        <fullName evidence="2">Uncharacterized protein</fullName>
    </submittedName>
</protein>
<dbReference type="Pfam" id="PF04883">
    <property type="entry name" value="HK97-gp10_like"/>
    <property type="match status" value="1"/>
</dbReference>
<sequence length="167" mass="18751">MSRSMRMSVEVEGLDEALRRLKAYDTKSTEKISEAIRLGGQNIGKEARSRVPRRSGKLRKSIRTRFDSTAITSTVRTNVPYAHLVEFGAAAATVRPRSRARKGGKPKLALRIDGRGFRRFVHKSSKPGKGVVHIPARPARPYMTPAYQSGKPRIENDIKKVLREMPK</sequence>
<reference evidence="2" key="1">
    <citation type="submission" date="2012-11" db="EMBL/GenBank/DDBJ databases">
        <title>Dependencies among metagenomic species, viruses, plasmids and units of genetic variation.</title>
        <authorList>
            <person name="Nielsen H.B."/>
            <person name="Almeida M."/>
            <person name="Juncker A.S."/>
            <person name="Rasmussen S."/>
            <person name="Li J."/>
            <person name="Sunagawa S."/>
            <person name="Plichta D."/>
            <person name="Gautier L."/>
            <person name="Le Chatelier E."/>
            <person name="Peletier E."/>
            <person name="Bonde I."/>
            <person name="Nielsen T."/>
            <person name="Manichanh C."/>
            <person name="Arumugam M."/>
            <person name="Batto J."/>
            <person name="Santos M.B.Q.D."/>
            <person name="Blom N."/>
            <person name="Borruel N."/>
            <person name="Burgdorf K.S."/>
            <person name="Boumezbeur F."/>
            <person name="Casellas F."/>
            <person name="Dore J."/>
            <person name="Guarner F."/>
            <person name="Hansen T."/>
            <person name="Hildebrand F."/>
            <person name="Kaas R.S."/>
            <person name="Kennedy S."/>
            <person name="Kristiansen K."/>
            <person name="Kultima J.R."/>
            <person name="Leonard P."/>
            <person name="Levenez F."/>
            <person name="Lund O."/>
            <person name="Moumen B."/>
            <person name="Le Paslier D."/>
            <person name="Pons N."/>
            <person name="Pedersen O."/>
            <person name="Prifti E."/>
            <person name="Qin J."/>
            <person name="Raes J."/>
            <person name="Tap J."/>
            <person name="Tims S."/>
            <person name="Ussery D.W."/>
            <person name="Yamada T."/>
            <person name="MetaHit consortium"/>
            <person name="Renault P."/>
            <person name="Sicheritz-Ponten T."/>
            <person name="Bork P."/>
            <person name="Wang J."/>
            <person name="Brunak S."/>
            <person name="Ehrlich S.D."/>
        </authorList>
    </citation>
    <scope>NUCLEOTIDE SEQUENCE [LARGE SCALE GENOMIC DNA]</scope>
</reference>
<dbReference type="NCBIfam" id="TIGR01725">
    <property type="entry name" value="phge_HK97_gp10"/>
    <property type="match status" value="1"/>
</dbReference>
<dbReference type="RefSeq" id="WP_016412065.1">
    <property type="nucleotide sequence ID" value="NZ_CAUAXJ010000014.1"/>
</dbReference>
<dbReference type="EMBL" id="CBDS010000011">
    <property type="protein sequence ID" value="CDB45055.1"/>
    <property type="molecule type" value="Genomic_DNA"/>
</dbReference>
<accession>R6I6Y8</accession>
<name>R6I6Y8_9FIRM</name>
<dbReference type="HOGENOM" id="CLU_147815_0_0_9"/>
<comment type="caution">
    <text evidence="2">The sequence shown here is derived from an EMBL/GenBank/DDBJ whole genome shotgun (WGS) entry which is preliminary data.</text>
</comment>
<evidence type="ECO:0000313" key="2">
    <source>
        <dbReference type="EMBL" id="CDB45055.1"/>
    </source>
</evidence>
<dbReference type="STRING" id="1262914.BN533_00193"/>
<organism evidence="2">
    <name type="scientific">Phascolarctobacterium faecium</name>
    <dbReference type="NCBI Taxonomy" id="33025"/>
    <lineage>
        <taxon>Bacteria</taxon>
        <taxon>Bacillati</taxon>
        <taxon>Bacillota</taxon>
        <taxon>Negativicutes</taxon>
        <taxon>Acidaminococcales</taxon>
        <taxon>Acidaminococcaceae</taxon>
        <taxon>Phascolarctobacterium</taxon>
    </lineage>
</organism>
<evidence type="ECO:0000256" key="1">
    <source>
        <dbReference type="SAM" id="MobiDB-lite"/>
    </source>
</evidence>
<proteinExistence type="predicted"/>
<gene>
    <name evidence="2" type="ORF">BN533_00193</name>
</gene>
<dbReference type="AlphaFoldDB" id="R6I6Y8"/>